<evidence type="ECO:0000259" key="12">
    <source>
        <dbReference type="Pfam" id="PF00924"/>
    </source>
</evidence>
<dbReference type="RefSeq" id="XP_024932286.1">
    <property type="nucleotide sequence ID" value="XM_025076518.1"/>
</dbReference>
<dbReference type="AlphaFoldDB" id="A0A6P6GDT7"/>
<feature type="domain" description="Mechanosensitive ion channel protein Msy1/2-like transmembrane" evidence="13">
    <location>
        <begin position="200"/>
        <end position="354"/>
    </location>
</feature>
<dbReference type="Pfam" id="PF25886">
    <property type="entry name" value="Msy1"/>
    <property type="match status" value="1"/>
</dbReference>
<feature type="transmembrane region" description="Helical" evidence="11">
    <location>
        <begin position="586"/>
        <end position="610"/>
    </location>
</feature>
<dbReference type="Gene3D" id="2.30.30.60">
    <property type="match status" value="1"/>
</dbReference>
<dbReference type="GO" id="GO:0050982">
    <property type="term" value="P:detection of mechanical stimulus"/>
    <property type="evidence" value="ECO:0007669"/>
    <property type="project" value="TreeGrafter"/>
</dbReference>
<evidence type="ECO:0000313" key="16">
    <source>
        <dbReference type="RefSeq" id="XP_024932287.1"/>
    </source>
</evidence>
<comment type="subcellular location">
    <subcellularLocation>
        <location evidence="1">Endomembrane system</location>
        <topology evidence="1">Multi-pass membrane protein</topology>
    </subcellularLocation>
    <subcellularLocation>
        <location evidence="9">Membrane</location>
    </subcellularLocation>
</comment>
<reference evidence="15 16" key="1">
    <citation type="submission" date="2025-04" db="UniProtKB">
        <authorList>
            <consortium name="RefSeq"/>
        </authorList>
    </citation>
    <scope>IDENTIFICATION</scope>
    <source>
        <tissue evidence="15 16">In vitro plantlets</tissue>
    </source>
</reference>
<feature type="transmembrane region" description="Helical" evidence="11">
    <location>
        <begin position="554"/>
        <end position="574"/>
    </location>
</feature>
<dbReference type="KEGG" id="zju:112488769"/>
<evidence type="ECO:0000256" key="3">
    <source>
        <dbReference type="ARBA" id="ARBA00022448"/>
    </source>
</evidence>
<keyword evidence="3" id="KW-0813">Transport</keyword>
<feature type="transmembrane region" description="Helical" evidence="11">
    <location>
        <begin position="246"/>
        <end position="271"/>
    </location>
</feature>
<evidence type="ECO:0000256" key="11">
    <source>
        <dbReference type="SAM" id="Phobius"/>
    </source>
</evidence>
<dbReference type="InterPro" id="IPR058650">
    <property type="entry name" value="Msy1/2-like"/>
</dbReference>
<dbReference type="PANTHER" id="PTHR31618">
    <property type="entry name" value="MECHANOSENSITIVE ION CHANNEL PROTEIN 5"/>
    <property type="match status" value="1"/>
</dbReference>
<dbReference type="RefSeq" id="XP_024932287.1">
    <property type="nucleotide sequence ID" value="XM_025076519.1"/>
</dbReference>
<dbReference type="SUPFAM" id="SSF50182">
    <property type="entry name" value="Sm-like ribonucleoproteins"/>
    <property type="match status" value="1"/>
</dbReference>
<feature type="transmembrane region" description="Helical" evidence="11">
    <location>
        <begin position="214"/>
        <end position="234"/>
    </location>
</feature>
<evidence type="ECO:0000256" key="4">
    <source>
        <dbReference type="ARBA" id="ARBA00022692"/>
    </source>
</evidence>
<keyword evidence="7 9" id="KW-0472">Membrane</keyword>
<evidence type="ECO:0000313" key="15">
    <source>
        <dbReference type="RefSeq" id="XP_024932286.1"/>
    </source>
</evidence>
<evidence type="ECO:0000256" key="8">
    <source>
        <dbReference type="ARBA" id="ARBA00023303"/>
    </source>
</evidence>
<feature type="compositionally biased region" description="Polar residues" evidence="10">
    <location>
        <begin position="145"/>
        <end position="162"/>
    </location>
</feature>
<name>A0A6P6GDT7_ZIZJJ</name>
<keyword evidence="8" id="KW-0407">Ion channel</keyword>
<dbReference type="InterPro" id="IPR023408">
    <property type="entry name" value="MscS_beta-dom_sf"/>
</dbReference>
<feature type="compositionally biased region" description="Low complexity" evidence="10">
    <location>
        <begin position="37"/>
        <end position="49"/>
    </location>
</feature>
<evidence type="ECO:0000256" key="7">
    <source>
        <dbReference type="ARBA" id="ARBA00023136"/>
    </source>
</evidence>
<evidence type="ECO:0000256" key="1">
    <source>
        <dbReference type="ARBA" id="ARBA00004127"/>
    </source>
</evidence>
<keyword evidence="14" id="KW-1185">Reference proteome</keyword>
<evidence type="ECO:0000256" key="6">
    <source>
        <dbReference type="ARBA" id="ARBA00023065"/>
    </source>
</evidence>
<feature type="domain" description="Mechanosensitive ion channel MscS" evidence="12">
    <location>
        <begin position="605"/>
        <end position="661"/>
    </location>
</feature>
<feature type="region of interest" description="Disordered" evidence="10">
    <location>
        <begin position="29"/>
        <end position="55"/>
    </location>
</feature>
<keyword evidence="5 11" id="KW-1133">Transmembrane helix</keyword>
<dbReference type="Pfam" id="PF00924">
    <property type="entry name" value="MS_channel_2nd"/>
    <property type="match status" value="1"/>
</dbReference>
<dbReference type="GeneID" id="112488769"/>
<dbReference type="GO" id="GO:0005886">
    <property type="term" value="C:plasma membrane"/>
    <property type="evidence" value="ECO:0007669"/>
    <property type="project" value="UniProtKB-UniRule"/>
</dbReference>
<dbReference type="InterPro" id="IPR016688">
    <property type="entry name" value="MscS-like_plants/fungi"/>
</dbReference>
<comment type="similarity">
    <text evidence="2 9">Belongs to the MscS (TC 1.A.23) family.</text>
</comment>
<proteinExistence type="inferred from homology"/>
<feature type="region of interest" description="Disordered" evidence="10">
    <location>
        <begin position="74"/>
        <end position="185"/>
    </location>
</feature>
<dbReference type="GO" id="GO:0008381">
    <property type="term" value="F:mechanosensitive monoatomic ion channel activity"/>
    <property type="evidence" value="ECO:0007669"/>
    <property type="project" value="TreeGrafter"/>
</dbReference>
<evidence type="ECO:0000256" key="2">
    <source>
        <dbReference type="ARBA" id="ARBA00008017"/>
    </source>
</evidence>
<evidence type="ECO:0000256" key="5">
    <source>
        <dbReference type="ARBA" id="ARBA00022989"/>
    </source>
</evidence>
<feature type="compositionally biased region" description="Polar residues" evidence="10">
    <location>
        <begin position="75"/>
        <end position="84"/>
    </location>
</feature>
<evidence type="ECO:0000256" key="10">
    <source>
        <dbReference type="SAM" id="MobiDB-lite"/>
    </source>
</evidence>
<dbReference type="InterPro" id="IPR010920">
    <property type="entry name" value="LSM_dom_sf"/>
</dbReference>
<evidence type="ECO:0000256" key="9">
    <source>
        <dbReference type="PIRNR" id="PIRNR017209"/>
    </source>
</evidence>
<evidence type="ECO:0000259" key="13">
    <source>
        <dbReference type="Pfam" id="PF25886"/>
    </source>
</evidence>
<organism evidence="14 15">
    <name type="scientific">Ziziphus jujuba</name>
    <name type="common">Chinese jujube</name>
    <name type="synonym">Ziziphus sativa</name>
    <dbReference type="NCBI Taxonomy" id="326968"/>
    <lineage>
        <taxon>Eukaryota</taxon>
        <taxon>Viridiplantae</taxon>
        <taxon>Streptophyta</taxon>
        <taxon>Embryophyta</taxon>
        <taxon>Tracheophyta</taxon>
        <taxon>Spermatophyta</taxon>
        <taxon>Magnoliopsida</taxon>
        <taxon>eudicotyledons</taxon>
        <taxon>Gunneridae</taxon>
        <taxon>Pentapetalae</taxon>
        <taxon>rosids</taxon>
        <taxon>fabids</taxon>
        <taxon>Rosales</taxon>
        <taxon>Rhamnaceae</taxon>
        <taxon>Paliureae</taxon>
        <taxon>Ziziphus</taxon>
    </lineage>
</organism>
<feature type="transmembrane region" description="Helical" evidence="11">
    <location>
        <begin position="291"/>
        <end position="310"/>
    </location>
</feature>
<dbReference type="FunFam" id="2.30.30.60:FF:000003">
    <property type="entry name" value="Predicted mechanosensitive ion channel"/>
    <property type="match status" value="1"/>
</dbReference>
<dbReference type="PANTHER" id="PTHR31618:SF7">
    <property type="entry name" value="MECHANOSENSITIVE ION CHANNEL PROTEIN"/>
    <property type="match status" value="1"/>
</dbReference>
<evidence type="ECO:0000313" key="14">
    <source>
        <dbReference type="Proteomes" id="UP001652623"/>
    </source>
</evidence>
<gene>
    <name evidence="15 16" type="primary">LOC112488769</name>
</gene>
<dbReference type="PIRSF" id="PIRSF017209">
    <property type="entry name" value="Memb_At2g17000_prd"/>
    <property type="match status" value="1"/>
</dbReference>
<accession>A0A6P6GDT7</accession>
<protein>
    <recommendedName>
        <fullName evidence="9">Mechanosensitive ion channel protein</fullName>
    </recommendedName>
</protein>
<dbReference type="GO" id="GO:0006820">
    <property type="term" value="P:monoatomic anion transport"/>
    <property type="evidence" value="ECO:0007669"/>
    <property type="project" value="TreeGrafter"/>
</dbReference>
<keyword evidence="6" id="KW-0406">Ion transport</keyword>
<keyword evidence="4 11" id="KW-0812">Transmembrane</keyword>
<dbReference type="InterPro" id="IPR006685">
    <property type="entry name" value="MscS_channel_2nd"/>
</dbReference>
<feature type="transmembrane region" description="Helical" evidence="11">
    <location>
        <begin position="322"/>
        <end position="342"/>
    </location>
</feature>
<dbReference type="Proteomes" id="UP001652623">
    <property type="component" value="Chromosome 7"/>
</dbReference>
<sequence length="783" mass="88135">MEGGKSVAENKVRNEVILQISGTEETFGAAKETLGGSSSASQAFSPNSQIGSSPNAAKYSNIELKELQSLRCRVETTTSESASPEISIAKPSPTVSKPPKIPTEPLSRRATLSRSAFSKPKSRLVEPPGPTDANLAEEKARIKSNRNSSFGSSPKLNVTTPGETLKSGPITPRTPLIGTPGGEEDDDDDVYKTANLKVSERYRKKVKLLALIEWFSFVFIIAFLIASLTVNRLVDKMIWGLEIWKWCVLVLVIICGRLVTEWLINVLVFLIEMNFFLKKKVLYFVYGLKRSVQIFIWLGLVLLAWGLLINRGVKRSKDTTKVLNYVTRALASCLIGAAIWLAKTLLLKIVASNFQATRFFDRIQESIFHQYILRTLSGPPLMEMAERVGSTASTGQLSFRNFKEKDENKQAGKEEVIDIEKLKKMKQEKVSAWTMKGLISVINSSGLTTLVDDDEDEPKDEQITSEWEAKAAAYRIFQNVAKPHSKYIDEDDLLRFMRKEEVDLVLPLFEGAVETGKIKRKSLKNWLVNVYLERKSLAHSLNDTKTAIDELNRLVSMIVIVVIIVVWLILMGFLTTQILVFISSQLLLVAFMFGNTAKTVFEAIIFVFVMHPFDVGDRCVIDGVQMIVEEMNILNTVFLRYDNEKIFYPNTVLATKPISNFFRSPEMSDSVEFAIDVSTSIETVGALKSRIKGYLESKPQHWRPGHSVVVKEIEDVNKMKMALYITHTINFQNYGDKTNRRSELVLEMKKIFEDLHIKYHLLPQEVHVSYVGSAASEFPPATS</sequence>